<keyword evidence="3" id="KW-1185">Reference proteome</keyword>
<proteinExistence type="predicted"/>
<keyword evidence="1" id="KW-1133">Transmembrane helix</keyword>
<feature type="transmembrane region" description="Helical" evidence="1">
    <location>
        <begin position="133"/>
        <end position="155"/>
    </location>
</feature>
<dbReference type="EMBL" id="JBHSON010000011">
    <property type="protein sequence ID" value="MFC5745931.1"/>
    <property type="molecule type" value="Genomic_DNA"/>
</dbReference>
<dbReference type="Proteomes" id="UP001596074">
    <property type="component" value="Unassembled WGS sequence"/>
</dbReference>
<name>A0ABW0ZS96_9ACTN</name>
<sequence length="402" mass="44109">MIGLSCEGLFMVAPKGHGRPLALYWFAVISMLIWAAIGLGAAVRDSKATARFNDGEGREGVFIAAYLHCSRGSQCSWYGSFIADRSGIVELQGVELRGVDDGSIERGTQVAALDVDSRDFVYAVGGSADNGTLVGASMLTLLLGVPGAVLLPIVIRQTPWSRLPRFIDLARSGRAAVARLVTRDRWGPLARPGSPTMVPMARSRTKTLLWLAAVPLVALLTWASPQIALEILAFDPHPEEVVAGLWMLISVAPLLALVAVQILRMAFVRPRVWLSEDDFLIWDSVLLWKVARIRRADIAGVHPIPRARERPESGGADLSPFRERLNLSVLFREDIVLPGRRLRWGNWIWRLGADRQLTGPPWIPRRGEPYRGIALRVRDPEEVAAGLNRWLAQGHAGLGAVD</sequence>
<evidence type="ECO:0000313" key="3">
    <source>
        <dbReference type="Proteomes" id="UP001596074"/>
    </source>
</evidence>
<reference evidence="3" key="1">
    <citation type="journal article" date="2019" name="Int. J. Syst. Evol. Microbiol.">
        <title>The Global Catalogue of Microorganisms (GCM) 10K type strain sequencing project: providing services to taxonomists for standard genome sequencing and annotation.</title>
        <authorList>
            <consortium name="The Broad Institute Genomics Platform"/>
            <consortium name="The Broad Institute Genome Sequencing Center for Infectious Disease"/>
            <person name="Wu L."/>
            <person name="Ma J."/>
        </authorList>
    </citation>
    <scope>NUCLEOTIDE SEQUENCE [LARGE SCALE GENOMIC DNA]</scope>
    <source>
        <strain evidence="3">KCTC 42087</strain>
    </source>
</reference>
<comment type="caution">
    <text evidence="2">The sequence shown here is derived from an EMBL/GenBank/DDBJ whole genome shotgun (WGS) entry which is preliminary data.</text>
</comment>
<keyword evidence="1" id="KW-0812">Transmembrane</keyword>
<accession>A0ABW0ZS96</accession>
<keyword evidence="1" id="KW-0472">Membrane</keyword>
<protein>
    <recommendedName>
        <fullName evidence="4">DUF2207 domain-containing protein</fullName>
    </recommendedName>
</protein>
<gene>
    <name evidence="2" type="ORF">ACFPZN_09960</name>
</gene>
<feature type="transmembrane region" description="Helical" evidence="1">
    <location>
        <begin position="207"/>
        <end position="229"/>
    </location>
</feature>
<dbReference type="RefSeq" id="WP_378281552.1">
    <property type="nucleotide sequence ID" value="NZ_JBHSON010000011.1"/>
</dbReference>
<feature type="transmembrane region" description="Helical" evidence="1">
    <location>
        <begin position="21"/>
        <end position="43"/>
    </location>
</feature>
<organism evidence="2 3">
    <name type="scientific">Actinomadura rugatobispora</name>
    <dbReference type="NCBI Taxonomy" id="1994"/>
    <lineage>
        <taxon>Bacteria</taxon>
        <taxon>Bacillati</taxon>
        <taxon>Actinomycetota</taxon>
        <taxon>Actinomycetes</taxon>
        <taxon>Streptosporangiales</taxon>
        <taxon>Thermomonosporaceae</taxon>
        <taxon>Actinomadura</taxon>
    </lineage>
</organism>
<evidence type="ECO:0000313" key="2">
    <source>
        <dbReference type="EMBL" id="MFC5745931.1"/>
    </source>
</evidence>
<evidence type="ECO:0000256" key="1">
    <source>
        <dbReference type="SAM" id="Phobius"/>
    </source>
</evidence>
<feature type="transmembrane region" description="Helical" evidence="1">
    <location>
        <begin position="241"/>
        <end position="263"/>
    </location>
</feature>
<evidence type="ECO:0008006" key="4">
    <source>
        <dbReference type="Google" id="ProtNLM"/>
    </source>
</evidence>